<evidence type="ECO:0000313" key="2">
    <source>
        <dbReference type="Proteomes" id="UP000292052"/>
    </source>
</evidence>
<gene>
    <name evidence="1" type="ORF">BDFB_002819</name>
</gene>
<protein>
    <submittedName>
        <fullName evidence="1">Uncharacterized protein</fullName>
    </submittedName>
</protein>
<organism evidence="1 2">
    <name type="scientific">Asbolus verrucosus</name>
    <name type="common">Desert ironclad beetle</name>
    <dbReference type="NCBI Taxonomy" id="1661398"/>
    <lineage>
        <taxon>Eukaryota</taxon>
        <taxon>Metazoa</taxon>
        <taxon>Ecdysozoa</taxon>
        <taxon>Arthropoda</taxon>
        <taxon>Hexapoda</taxon>
        <taxon>Insecta</taxon>
        <taxon>Pterygota</taxon>
        <taxon>Neoptera</taxon>
        <taxon>Endopterygota</taxon>
        <taxon>Coleoptera</taxon>
        <taxon>Polyphaga</taxon>
        <taxon>Cucujiformia</taxon>
        <taxon>Tenebrionidae</taxon>
        <taxon>Pimeliinae</taxon>
        <taxon>Asbolus</taxon>
    </lineage>
</organism>
<keyword evidence="2" id="KW-1185">Reference proteome</keyword>
<sequence length="102" mass="11380">MAPLDIFNGGAPRGIGDLRNIPGSAGWHTQANIFYRPVPSSRVRDLCACTDKDSTNTCWICFVMCLRFGRSTLLQSLLRLDLMNRRRVDEKITHTGAPASTR</sequence>
<dbReference type="AlphaFoldDB" id="A0A482V6L3"/>
<reference evidence="1 2" key="1">
    <citation type="submission" date="2017-03" db="EMBL/GenBank/DDBJ databases">
        <title>Genome of the blue death feigning beetle - Asbolus verrucosus.</title>
        <authorList>
            <person name="Rider S.D."/>
        </authorList>
    </citation>
    <scope>NUCLEOTIDE SEQUENCE [LARGE SCALE GENOMIC DNA]</scope>
    <source>
        <strain evidence="1">Butters</strain>
        <tissue evidence="1">Head and leg muscle</tissue>
    </source>
</reference>
<dbReference type="EMBL" id="QDEB01132076">
    <property type="protein sequence ID" value="RZB39011.1"/>
    <property type="molecule type" value="Genomic_DNA"/>
</dbReference>
<name>A0A482V6L3_ASBVE</name>
<comment type="caution">
    <text evidence="1">The sequence shown here is derived from an EMBL/GenBank/DDBJ whole genome shotgun (WGS) entry which is preliminary data.</text>
</comment>
<accession>A0A482V6L3</accession>
<dbReference type="Proteomes" id="UP000292052">
    <property type="component" value="Unassembled WGS sequence"/>
</dbReference>
<proteinExistence type="predicted"/>
<evidence type="ECO:0000313" key="1">
    <source>
        <dbReference type="EMBL" id="RZB39011.1"/>
    </source>
</evidence>